<evidence type="ECO:0000313" key="3">
    <source>
        <dbReference type="EMBL" id="GAA0872780.1"/>
    </source>
</evidence>
<organism evidence="3 4">
    <name type="scientific">Gangjinia marincola</name>
    <dbReference type="NCBI Taxonomy" id="578463"/>
    <lineage>
        <taxon>Bacteria</taxon>
        <taxon>Pseudomonadati</taxon>
        <taxon>Bacteroidota</taxon>
        <taxon>Flavobacteriia</taxon>
        <taxon>Flavobacteriales</taxon>
        <taxon>Flavobacteriaceae</taxon>
        <taxon>Gangjinia</taxon>
    </lineage>
</organism>
<keyword evidence="2" id="KW-0808">Transferase</keyword>
<comment type="caution">
    <text evidence="3">The sequence shown here is derived from an EMBL/GenBank/DDBJ whole genome shotgun (WGS) entry which is preliminary data.</text>
</comment>
<keyword evidence="1" id="KW-0328">Glycosyltransferase</keyword>
<name>A0ABN1MHX0_9FLAO</name>
<dbReference type="Proteomes" id="UP001500507">
    <property type="component" value="Unassembled WGS sequence"/>
</dbReference>
<dbReference type="Gene3D" id="3.40.50.2000">
    <property type="entry name" value="Glycogen Phosphorylase B"/>
    <property type="match status" value="2"/>
</dbReference>
<protein>
    <submittedName>
        <fullName evidence="3">Glycosyltransferase family 9 protein</fullName>
    </submittedName>
</protein>
<proteinExistence type="predicted"/>
<sequence length="325" mass="36265">MGDVAMTIPLLLNLVERFPSVKITVVTQHMFAAIFSSIENVTVHPAEIRGKHKGILGLRRLAQELNDISYTHIADLHDVIRTKLLGMFLENRPKAVIDKGRAQKKTLVQSNTKILKQLKPTHQRYADVFQTLGFKLSLDPTFLSKQKLSKRIIQLTGSQQKKWIGIAPFAAHAGKQYSLDLLKVVVRELIERDYSIFLFGASTEANTLSRLKEGDTVIIVAGELTFPEELALISNLDLMISMDSGNGHLAANYNVPVITLWGVTHPYAGFTPFAQPFEHQLLSDRETYPAIPTSIYGNKYPTGYENAINTITPAMLIEKVEEVLG</sequence>
<gene>
    <name evidence="3" type="ORF">GCM10009117_19270</name>
</gene>
<dbReference type="Pfam" id="PF01075">
    <property type="entry name" value="Glyco_transf_9"/>
    <property type="match status" value="1"/>
</dbReference>
<dbReference type="EMBL" id="BAAAFG010000015">
    <property type="protein sequence ID" value="GAA0872780.1"/>
    <property type="molecule type" value="Genomic_DNA"/>
</dbReference>
<evidence type="ECO:0000256" key="1">
    <source>
        <dbReference type="ARBA" id="ARBA00022676"/>
    </source>
</evidence>
<evidence type="ECO:0000313" key="4">
    <source>
        <dbReference type="Proteomes" id="UP001500507"/>
    </source>
</evidence>
<dbReference type="CDD" id="cd03789">
    <property type="entry name" value="GT9_LPS_heptosyltransferase"/>
    <property type="match status" value="1"/>
</dbReference>
<reference evidence="3 4" key="1">
    <citation type="journal article" date="2019" name="Int. J. Syst. Evol. Microbiol.">
        <title>The Global Catalogue of Microorganisms (GCM) 10K type strain sequencing project: providing services to taxonomists for standard genome sequencing and annotation.</title>
        <authorList>
            <consortium name="The Broad Institute Genomics Platform"/>
            <consortium name="The Broad Institute Genome Sequencing Center for Infectious Disease"/>
            <person name="Wu L."/>
            <person name="Ma J."/>
        </authorList>
    </citation>
    <scope>NUCLEOTIDE SEQUENCE [LARGE SCALE GENOMIC DNA]</scope>
    <source>
        <strain evidence="3 4">JCM 16082</strain>
    </source>
</reference>
<dbReference type="PANTHER" id="PTHR30160">
    <property type="entry name" value="TETRAACYLDISACCHARIDE 4'-KINASE-RELATED"/>
    <property type="match status" value="1"/>
</dbReference>
<dbReference type="InterPro" id="IPR051199">
    <property type="entry name" value="LPS_LOS_Heptosyltrfase"/>
</dbReference>
<dbReference type="SUPFAM" id="SSF53756">
    <property type="entry name" value="UDP-Glycosyltransferase/glycogen phosphorylase"/>
    <property type="match status" value="1"/>
</dbReference>
<evidence type="ECO:0000256" key="2">
    <source>
        <dbReference type="ARBA" id="ARBA00022679"/>
    </source>
</evidence>
<keyword evidence="4" id="KW-1185">Reference proteome</keyword>
<dbReference type="InterPro" id="IPR002201">
    <property type="entry name" value="Glyco_trans_9"/>
</dbReference>
<dbReference type="PANTHER" id="PTHR30160:SF22">
    <property type="entry name" value="LIPOPOLYSACCHARIDE CORE BIOSYNTHESIS PROTEIN"/>
    <property type="match status" value="1"/>
</dbReference>
<accession>A0ABN1MHX0</accession>